<proteinExistence type="inferred from homology"/>
<dbReference type="PANTHER" id="PTHR46268:SF6">
    <property type="entry name" value="UNIVERSAL STRESS PROTEIN UP12"/>
    <property type="match status" value="1"/>
</dbReference>
<evidence type="ECO:0000256" key="2">
    <source>
        <dbReference type="SAM" id="MobiDB-lite"/>
    </source>
</evidence>
<dbReference type="Proteomes" id="UP000253094">
    <property type="component" value="Unassembled WGS sequence"/>
</dbReference>
<comment type="similarity">
    <text evidence="1">Belongs to the universal stress protein A family.</text>
</comment>
<organism evidence="4 5">
    <name type="scientific">Sphaerisporangium album</name>
    <dbReference type="NCBI Taxonomy" id="509200"/>
    <lineage>
        <taxon>Bacteria</taxon>
        <taxon>Bacillati</taxon>
        <taxon>Actinomycetota</taxon>
        <taxon>Actinomycetes</taxon>
        <taxon>Streptosporangiales</taxon>
        <taxon>Streptosporangiaceae</taxon>
        <taxon>Sphaerisporangium</taxon>
    </lineage>
</organism>
<feature type="compositionally biased region" description="Low complexity" evidence="2">
    <location>
        <begin position="301"/>
        <end position="313"/>
    </location>
</feature>
<dbReference type="InterPro" id="IPR006016">
    <property type="entry name" value="UspA"/>
</dbReference>
<dbReference type="PRINTS" id="PR01438">
    <property type="entry name" value="UNVRSLSTRESS"/>
</dbReference>
<sequence length="324" mass="34583">MSGHVTVGVDGSSASMAAVRWAADDASRRRAGLRLVHVTEPWVYMQPPAMPSGVEESLAEASRALLARAAELARERVPGLEAETVSRLGDVRTELLRQARDAETLVVGRRGHGGFMELVLGSVSMGVAGHAACPVIVVPHAEDAPEEPEESFEEHGEMVVGQDGAPESEPALRYAFEEAARRGCRLRAVYAWEESVFLPMFASYTPDLERLYDLGQRAAREQLLPWEEKYPQVEVVESMVRAHPIEALSRASSRADLVVVGSRGRGALGSAILGSVGHGVLHHARCPVAVVRVCPASQDDASQQVAASQDAASPGGGRKEGQGT</sequence>
<reference evidence="4 5" key="1">
    <citation type="submission" date="2018-06" db="EMBL/GenBank/DDBJ databases">
        <title>Sphaerisporangium craniellae sp. nov., isolated from a marine sponge in the South China Sea.</title>
        <authorList>
            <person name="Li L."/>
        </authorList>
    </citation>
    <scope>NUCLEOTIDE SEQUENCE [LARGE SCALE GENOMIC DNA]</scope>
    <source>
        <strain evidence="4 5">CCTCC AA 208026</strain>
    </source>
</reference>
<evidence type="ECO:0000259" key="3">
    <source>
        <dbReference type="Pfam" id="PF00582"/>
    </source>
</evidence>
<dbReference type="RefSeq" id="WP_114029926.1">
    <property type="nucleotide sequence ID" value="NZ_QOIL01000009.1"/>
</dbReference>
<protein>
    <submittedName>
        <fullName evidence="4">Universal stress protein</fullName>
    </submittedName>
</protein>
<dbReference type="InterPro" id="IPR014729">
    <property type="entry name" value="Rossmann-like_a/b/a_fold"/>
</dbReference>
<evidence type="ECO:0000313" key="4">
    <source>
        <dbReference type="EMBL" id="RCG29983.1"/>
    </source>
</evidence>
<dbReference type="Pfam" id="PF00582">
    <property type="entry name" value="Usp"/>
    <property type="match status" value="2"/>
</dbReference>
<dbReference type="InterPro" id="IPR006015">
    <property type="entry name" value="Universal_stress_UspA"/>
</dbReference>
<dbReference type="OrthoDB" id="9816117at2"/>
<feature type="domain" description="UspA" evidence="3">
    <location>
        <begin position="1"/>
        <end position="139"/>
    </location>
</feature>
<feature type="region of interest" description="Disordered" evidence="2">
    <location>
        <begin position="301"/>
        <end position="324"/>
    </location>
</feature>
<accession>A0A367FHX8</accession>
<dbReference type="AlphaFoldDB" id="A0A367FHX8"/>
<evidence type="ECO:0000256" key="1">
    <source>
        <dbReference type="ARBA" id="ARBA00008791"/>
    </source>
</evidence>
<dbReference type="EMBL" id="QOIL01000009">
    <property type="protein sequence ID" value="RCG29983.1"/>
    <property type="molecule type" value="Genomic_DNA"/>
</dbReference>
<evidence type="ECO:0000313" key="5">
    <source>
        <dbReference type="Proteomes" id="UP000253094"/>
    </source>
</evidence>
<dbReference type="Gene3D" id="3.40.50.620">
    <property type="entry name" value="HUPs"/>
    <property type="match status" value="2"/>
</dbReference>
<comment type="caution">
    <text evidence="4">The sequence shown here is derived from an EMBL/GenBank/DDBJ whole genome shotgun (WGS) entry which is preliminary data.</text>
</comment>
<keyword evidence="5" id="KW-1185">Reference proteome</keyword>
<name>A0A367FHX8_9ACTN</name>
<dbReference type="PANTHER" id="PTHR46268">
    <property type="entry name" value="STRESS RESPONSE PROTEIN NHAX"/>
    <property type="match status" value="1"/>
</dbReference>
<dbReference type="SUPFAM" id="SSF52402">
    <property type="entry name" value="Adenine nucleotide alpha hydrolases-like"/>
    <property type="match status" value="2"/>
</dbReference>
<gene>
    <name evidence="4" type="ORF">DQ384_17645</name>
</gene>
<feature type="domain" description="UspA" evidence="3">
    <location>
        <begin position="158"/>
        <end position="292"/>
    </location>
</feature>